<keyword evidence="3 4" id="KW-0067">ATP-binding</keyword>
<proteinExistence type="predicted"/>
<dbReference type="PROSITE" id="PS00108">
    <property type="entry name" value="PROTEIN_KINASE_ST"/>
    <property type="match status" value="1"/>
</dbReference>
<dbReference type="GeneID" id="94840605"/>
<organism evidence="6 7">
    <name type="scientific">Tritrichomonas foetus</name>
    <dbReference type="NCBI Taxonomy" id="1144522"/>
    <lineage>
        <taxon>Eukaryota</taxon>
        <taxon>Metamonada</taxon>
        <taxon>Parabasalia</taxon>
        <taxon>Tritrichomonadida</taxon>
        <taxon>Tritrichomonadidae</taxon>
        <taxon>Tritrichomonas</taxon>
    </lineage>
</organism>
<dbReference type="AlphaFoldDB" id="A0A1J4K472"/>
<dbReference type="GO" id="GO:0007165">
    <property type="term" value="P:signal transduction"/>
    <property type="evidence" value="ECO:0007669"/>
    <property type="project" value="TreeGrafter"/>
</dbReference>
<dbReference type="Proteomes" id="UP000179807">
    <property type="component" value="Unassembled WGS sequence"/>
</dbReference>
<keyword evidence="1" id="KW-0723">Serine/threonine-protein kinase</keyword>
<accession>A0A1J4K472</accession>
<dbReference type="Gene3D" id="1.10.510.10">
    <property type="entry name" value="Transferase(Phosphotransferase) domain 1"/>
    <property type="match status" value="1"/>
</dbReference>
<dbReference type="InterPro" id="IPR017441">
    <property type="entry name" value="Protein_kinase_ATP_BS"/>
</dbReference>
<name>A0A1J4K472_9EUKA</name>
<dbReference type="PROSITE" id="PS00107">
    <property type="entry name" value="PROTEIN_KINASE_ATP"/>
    <property type="match status" value="1"/>
</dbReference>
<dbReference type="PRINTS" id="PR00109">
    <property type="entry name" value="TYRKINASE"/>
</dbReference>
<evidence type="ECO:0000256" key="2">
    <source>
        <dbReference type="ARBA" id="ARBA00022741"/>
    </source>
</evidence>
<feature type="domain" description="Protein kinase" evidence="5">
    <location>
        <begin position="211"/>
        <end position="477"/>
    </location>
</feature>
<keyword evidence="6" id="KW-0418">Kinase</keyword>
<reference evidence="6" key="1">
    <citation type="submission" date="2016-10" db="EMBL/GenBank/DDBJ databases">
        <authorList>
            <person name="Benchimol M."/>
            <person name="Almeida L.G."/>
            <person name="Vasconcelos A.T."/>
            <person name="Perreira-Neves A."/>
            <person name="Rosa I.A."/>
            <person name="Tasca T."/>
            <person name="Bogo M.R."/>
            <person name="de Souza W."/>
        </authorList>
    </citation>
    <scope>NUCLEOTIDE SEQUENCE [LARGE SCALE GENOMIC DNA]</scope>
    <source>
        <strain evidence="6">K</strain>
    </source>
</reference>
<dbReference type="InterPro" id="IPR000719">
    <property type="entry name" value="Prot_kinase_dom"/>
</dbReference>
<keyword evidence="2 4" id="KW-0547">Nucleotide-binding</keyword>
<dbReference type="SMART" id="SM00220">
    <property type="entry name" value="S_TKc"/>
    <property type="match status" value="1"/>
</dbReference>
<sequence length="800" mass="90970">MSKEETKANETNIFMRKLKNLESLTDQTAVHRKKFEFALAQLRKFAKNYNKIQEDSDFSPEQKVAINSILQIFQELKDIIAQNLLQNWTSPTIDNSSDTVLVLLKNIFSRFKENAIILSPSLADPIDPDSNQWDQYHLLDLRAIRASFTQYLKSDNSDPHLRRSIQARLQSIDNQIETKSEADKQDVVVGMRTFSPIPINYRNWKVSITDFEKKNPVGTGVSATVYYSLDKRTGQEVAIKEFRFLKMNGNKLQSFQREVAALATAIHPSVLGLIGATETPPFCIITEWMPNGSLYHDLHDNNRLDATGRTIAAFDIARGMQYLHSIHIAHRDLKSLNILLDSNNRIRICDFGFSRHAASDSRMTSGIGTPHWMAPEILTTEHNYTSKVDVYAYGVVLWELATKLTPYHGMYTRLIISEVKNKDIRPQLPNDINPALKDLITQCWDRDPDVRPSFDEIVRRFEEENIRIDGTDEEKFLEYVKISATNQETLTKRSLDLFSQVSKGEITLGSFVKKLNKLGGLPLELVDQIWKPDLITNQKFDESVSQYLLLFLKTSKLGEVANFLKHLPNNSIPRDAICEFITEVPTGSEEIDSDLVLAACKNDAADFASLYATKSSDIKLALFTCSYKGVNLKLRAAVIDRCIQILNIQNHESSAAALQCLVGMCELKRISLKSLSVFMKSENKSLKNAALLAVVELAKENLIDKNIFDCLIEENIEDWPLAASALILSCQERMFSERIVEKFQEYLKNQLETKINENSLKILMAAAQIDELKPKIKEILEKCTMESNLVDMKQKLLNIL</sequence>
<evidence type="ECO:0000313" key="6">
    <source>
        <dbReference type="EMBL" id="OHT04494.1"/>
    </source>
</evidence>
<dbReference type="RefSeq" id="XP_068357630.1">
    <property type="nucleotide sequence ID" value="XM_068505901.1"/>
</dbReference>
<dbReference type="SUPFAM" id="SSF56112">
    <property type="entry name" value="Protein kinase-like (PK-like)"/>
    <property type="match status" value="1"/>
</dbReference>
<dbReference type="GO" id="GO:0005524">
    <property type="term" value="F:ATP binding"/>
    <property type="evidence" value="ECO:0007669"/>
    <property type="project" value="UniProtKB-UniRule"/>
</dbReference>
<protein>
    <submittedName>
        <fullName evidence="6">TKL family protein kinase</fullName>
    </submittedName>
</protein>
<evidence type="ECO:0000256" key="1">
    <source>
        <dbReference type="ARBA" id="ARBA00022527"/>
    </source>
</evidence>
<keyword evidence="6" id="KW-0808">Transferase</keyword>
<gene>
    <name evidence="6" type="ORF">TRFO_28003</name>
</gene>
<dbReference type="InterPro" id="IPR001245">
    <property type="entry name" value="Ser-Thr/Tyr_kinase_cat_dom"/>
</dbReference>
<dbReference type="VEuPathDB" id="TrichDB:TRFO_28003"/>
<dbReference type="GO" id="GO:0004674">
    <property type="term" value="F:protein serine/threonine kinase activity"/>
    <property type="evidence" value="ECO:0007669"/>
    <property type="project" value="UniProtKB-KW"/>
</dbReference>
<dbReference type="CDD" id="cd13999">
    <property type="entry name" value="STKc_MAP3K-like"/>
    <property type="match status" value="1"/>
</dbReference>
<feature type="binding site" evidence="4">
    <location>
        <position position="240"/>
    </location>
    <ligand>
        <name>ATP</name>
        <dbReference type="ChEBI" id="CHEBI:30616"/>
    </ligand>
</feature>
<evidence type="ECO:0000313" key="7">
    <source>
        <dbReference type="Proteomes" id="UP000179807"/>
    </source>
</evidence>
<dbReference type="PANTHER" id="PTHR23257:SF958">
    <property type="entry name" value="SERINE_THREONINE-PROTEIN KINASE WNK4"/>
    <property type="match status" value="1"/>
</dbReference>
<keyword evidence="7" id="KW-1185">Reference proteome</keyword>
<comment type="caution">
    <text evidence="6">The sequence shown here is derived from an EMBL/GenBank/DDBJ whole genome shotgun (WGS) entry which is preliminary data.</text>
</comment>
<dbReference type="InterPro" id="IPR011009">
    <property type="entry name" value="Kinase-like_dom_sf"/>
</dbReference>
<dbReference type="SUPFAM" id="SSF48371">
    <property type="entry name" value="ARM repeat"/>
    <property type="match status" value="1"/>
</dbReference>
<dbReference type="InterPro" id="IPR008271">
    <property type="entry name" value="Ser/Thr_kinase_AS"/>
</dbReference>
<dbReference type="EMBL" id="MLAK01000791">
    <property type="protein sequence ID" value="OHT04494.1"/>
    <property type="molecule type" value="Genomic_DNA"/>
</dbReference>
<dbReference type="OrthoDB" id="346907at2759"/>
<dbReference type="Pfam" id="PF07714">
    <property type="entry name" value="PK_Tyr_Ser-Thr"/>
    <property type="match status" value="1"/>
</dbReference>
<dbReference type="GO" id="GO:0005737">
    <property type="term" value="C:cytoplasm"/>
    <property type="evidence" value="ECO:0007669"/>
    <property type="project" value="TreeGrafter"/>
</dbReference>
<dbReference type="PROSITE" id="PS50011">
    <property type="entry name" value="PROTEIN_KINASE_DOM"/>
    <property type="match status" value="1"/>
</dbReference>
<evidence type="ECO:0000256" key="4">
    <source>
        <dbReference type="PROSITE-ProRule" id="PRU10141"/>
    </source>
</evidence>
<dbReference type="InterPro" id="IPR016024">
    <property type="entry name" value="ARM-type_fold"/>
</dbReference>
<dbReference type="InterPro" id="IPR050167">
    <property type="entry name" value="Ser_Thr_protein_kinase"/>
</dbReference>
<evidence type="ECO:0000256" key="3">
    <source>
        <dbReference type="ARBA" id="ARBA00022840"/>
    </source>
</evidence>
<dbReference type="PANTHER" id="PTHR23257">
    <property type="entry name" value="SERINE-THREONINE PROTEIN KINASE"/>
    <property type="match status" value="1"/>
</dbReference>
<evidence type="ECO:0000259" key="5">
    <source>
        <dbReference type="PROSITE" id="PS50011"/>
    </source>
</evidence>